<reference evidence="4" key="1">
    <citation type="submission" date="2017-04" db="EMBL/GenBank/DDBJ databases">
        <authorList>
            <person name="Varghese N."/>
            <person name="Submissions S."/>
        </authorList>
    </citation>
    <scope>NUCLEOTIDE SEQUENCE [LARGE SCALE GENOMIC DNA]</scope>
    <source>
        <strain evidence="4">VKM Ac-2121</strain>
    </source>
</reference>
<sequence>MNDKPVLDPDRDRAIRAMIVETARAENARPSLRARASLLIGLVLAALLLSGGGVAMALTGIIQIPVAAPAPAETSSATPTPTPTPTPTTAPEPPAPEPTPTPTAVDVGTWIIGFEGVGPIAFGGSMAEASAALDTTDLVPYDFGTDECPADYRQLPGNPRSFIGVDPHEAGASNYLEVANYVSDDGTQLDGSLPRTSAGISTGSTSAELLAAYPDLVEEPLIAGDTVYSLAGPDERRLWFRLASATDTVQAISLSETPFYTLGGCGP</sequence>
<gene>
    <name evidence="3" type="ORF">SAMN06295885_0464</name>
</gene>
<proteinExistence type="predicted"/>
<accession>A0A1X7N097</accession>
<keyword evidence="2" id="KW-1133">Transmembrane helix</keyword>
<dbReference type="STRING" id="1891671.SAMN06295885_0464"/>
<evidence type="ECO:0000256" key="2">
    <source>
        <dbReference type="SAM" id="Phobius"/>
    </source>
</evidence>
<evidence type="ECO:0000313" key="3">
    <source>
        <dbReference type="EMBL" id="SMH30680.1"/>
    </source>
</evidence>
<dbReference type="Proteomes" id="UP000193711">
    <property type="component" value="Unassembled WGS sequence"/>
</dbReference>
<dbReference type="AlphaFoldDB" id="A0A1X7N097"/>
<dbReference type="RefSeq" id="WP_165759492.1">
    <property type="nucleotide sequence ID" value="NZ_FXBM01000001.1"/>
</dbReference>
<keyword evidence="2" id="KW-0472">Membrane</keyword>
<keyword evidence="4" id="KW-1185">Reference proteome</keyword>
<evidence type="ECO:0000256" key="1">
    <source>
        <dbReference type="SAM" id="MobiDB-lite"/>
    </source>
</evidence>
<feature type="compositionally biased region" description="Pro residues" evidence="1">
    <location>
        <begin position="80"/>
        <end position="101"/>
    </location>
</feature>
<dbReference type="EMBL" id="FXBM01000001">
    <property type="protein sequence ID" value="SMH30680.1"/>
    <property type="molecule type" value="Genomic_DNA"/>
</dbReference>
<organism evidence="3 4">
    <name type="scientific">Rathayibacter oskolensis</name>
    <dbReference type="NCBI Taxonomy" id="1891671"/>
    <lineage>
        <taxon>Bacteria</taxon>
        <taxon>Bacillati</taxon>
        <taxon>Actinomycetota</taxon>
        <taxon>Actinomycetes</taxon>
        <taxon>Micrococcales</taxon>
        <taxon>Microbacteriaceae</taxon>
        <taxon>Rathayibacter</taxon>
    </lineage>
</organism>
<evidence type="ECO:0000313" key="4">
    <source>
        <dbReference type="Proteomes" id="UP000193711"/>
    </source>
</evidence>
<protein>
    <submittedName>
        <fullName evidence="3">Uncharacterized protein</fullName>
    </submittedName>
</protein>
<keyword evidence="2" id="KW-0812">Transmembrane</keyword>
<name>A0A1X7N097_9MICO</name>
<feature type="transmembrane region" description="Helical" evidence="2">
    <location>
        <begin position="38"/>
        <end position="62"/>
    </location>
</feature>
<feature type="region of interest" description="Disordered" evidence="1">
    <location>
        <begin position="71"/>
        <end position="105"/>
    </location>
</feature>